<dbReference type="RefSeq" id="WP_013016921.1">
    <property type="nucleotide sequence ID" value="NC_013947.1"/>
</dbReference>
<dbReference type="Proteomes" id="UP000000844">
    <property type="component" value="Chromosome"/>
</dbReference>
<evidence type="ECO:0000256" key="1">
    <source>
        <dbReference type="SAM" id="Coils"/>
    </source>
</evidence>
<proteinExistence type="predicted"/>
<evidence type="ECO:0000313" key="2">
    <source>
        <dbReference type="EMBL" id="ADD41350.1"/>
    </source>
</evidence>
<sequence>MGDENSRIETLDKQLAALLRKATDEQRRAAALAICSLAAHRTKLDDSRVDVAREALAGGTVGDCPEREAVVKLAIEWDEQAWAVQETDTAEYQRAFAKARAAAGFESAFDPDSYVAAGEAAYEASYAIGDAETVRVAVAKILS</sequence>
<keyword evidence="3" id="KW-1185">Reference proteome</keyword>
<feature type="coiled-coil region" evidence="1">
    <location>
        <begin position="1"/>
        <end position="28"/>
    </location>
</feature>
<organism evidence="2 3">
    <name type="scientific">Stackebrandtia nassauensis (strain DSM 44728 / CIP 108903 / NRRL B-16338 / NBRC 102104 / LLR-40K-21)</name>
    <dbReference type="NCBI Taxonomy" id="446470"/>
    <lineage>
        <taxon>Bacteria</taxon>
        <taxon>Bacillati</taxon>
        <taxon>Actinomycetota</taxon>
        <taxon>Actinomycetes</taxon>
        <taxon>Glycomycetales</taxon>
        <taxon>Glycomycetaceae</taxon>
        <taxon>Stackebrandtia</taxon>
    </lineage>
</organism>
<dbReference type="EMBL" id="CP001778">
    <property type="protein sequence ID" value="ADD41350.1"/>
    <property type="molecule type" value="Genomic_DNA"/>
</dbReference>
<dbReference type="AlphaFoldDB" id="D3PX87"/>
<evidence type="ECO:0000313" key="3">
    <source>
        <dbReference type="Proteomes" id="UP000000844"/>
    </source>
</evidence>
<name>D3PX87_STANL</name>
<reference evidence="2 3" key="1">
    <citation type="journal article" date="2009" name="Stand. Genomic Sci.">
        <title>Complete genome sequence of Stackebrandtia nassauensis type strain (LLR-40K-21).</title>
        <authorList>
            <person name="Munk C."/>
            <person name="Lapidus A."/>
            <person name="Copeland A."/>
            <person name="Jando M."/>
            <person name="Mayilraj S."/>
            <person name="Glavina Del Rio T."/>
            <person name="Nolan M."/>
            <person name="Chen F."/>
            <person name="Lucas S."/>
            <person name="Tice H."/>
            <person name="Cheng J.F."/>
            <person name="Han C."/>
            <person name="Detter J.C."/>
            <person name="Bruce D."/>
            <person name="Goodwin L."/>
            <person name="Chain P."/>
            <person name="Pitluck S."/>
            <person name="Goker M."/>
            <person name="Ovchinikova G."/>
            <person name="Pati A."/>
            <person name="Ivanova N."/>
            <person name="Mavromatis K."/>
            <person name="Chen A."/>
            <person name="Palaniappan K."/>
            <person name="Land M."/>
            <person name="Hauser L."/>
            <person name="Chang Y.J."/>
            <person name="Jeffries C.D."/>
            <person name="Bristow J."/>
            <person name="Eisen J.A."/>
            <person name="Markowitz V."/>
            <person name="Hugenholtz P."/>
            <person name="Kyrpides N.C."/>
            <person name="Klenk H.P."/>
        </authorList>
    </citation>
    <scope>NUCLEOTIDE SEQUENCE [LARGE SCALE GENOMIC DNA]</scope>
    <source>
        <strain evidence="3">DSM 44728 / CIP 108903 / NRRL B-16338 / NBRC 102104 / LLR-40K-21</strain>
    </source>
</reference>
<protein>
    <submittedName>
        <fullName evidence="2">Uncharacterized protein</fullName>
    </submittedName>
</protein>
<dbReference type="HOGENOM" id="CLU_1805007_0_0_11"/>
<gene>
    <name evidence="2" type="ordered locus">Snas_1647</name>
</gene>
<accession>D3PX87</accession>
<dbReference type="KEGG" id="sna:Snas_1647"/>
<dbReference type="STRING" id="446470.Snas_1647"/>
<keyword evidence="1" id="KW-0175">Coiled coil</keyword>